<evidence type="ECO:0000256" key="2">
    <source>
        <dbReference type="ARBA" id="ARBA00022490"/>
    </source>
</evidence>
<name>A0A8J2X0Y3_9STRA</name>
<dbReference type="AlphaFoldDB" id="A0A8J2X0Y3"/>
<dbReference type="InterPro" id="IPR051437">
    <property type="entry name" value="TTLL_monoglycylase"/>
</dbReference>
<organism evidence="6 7">
    <name type="scientific">Pelagomonas calceolata</name>
    <dbReference type="NCBI Taxonomy" id="35677"/>
    <lineage>
        <taxon>Eukaryota</taxon>
        <taxon>Sar</taxon>
        <taxon>Stramenopiles</taxon>
        <taxon>Ochrophyta</taxon>
        <taxon>Pelagophyceae</taxon>
        <taxon>Pelagomonadales</taxon>
        <taxon>Pelagomonadaceae</taxon>
        <taxon>Pelagomonas</taxon>
    </lineage>
</organism>
<keyword evidence="7" id="KW-1185">Reference proteome</keyword>
<dbReference type="PANTHER" id="PTHR45870:SF2">
    <property type="entry name" value="TUBULIN MONOGLYCYLASE TTLL3"/>
    <property type="match status" value="1"/>
</dbReference>
<evidence type="ECO:0000313" key="7">
    <source>
        <dbReference type="Proteomes" id="UP000789595"/>
    </source>
</evidence>
<accession>A0A8J2X0Y3</accession>
<dbReference type="PROSITE" id="PS51221">
    <property type="entry name" value="TTL"/>
    <property type="match status" value="1"/>
</dbReference>
<dbReference type="GO" id="GO:0005524">
    <property type="term" value="F:ATP binding"/>
    <property type="evidence" value="ECO:0007669"/>
    <property type="project" value="UniProtKB-KW"/>
</dbReference>
<evidence type="ECO:0000256" key="1">
    <source>
        <dbReference type="ARBA" id="ARBA00004496"/>
    </source>
</evidence>
<dbReference type="InterPro" id="IPR004344">
    <property type="entry name" value="TTL/TTLL_fam"/>
</dbReference>
<keyword evidence="4" id="KW-0547">Nucleotide-binding</keyword>
<evidence type="ECO:0000256" key="5">
    <source>
        <dbReference type="ARBA" id="ARBA00022840"/>
    </source>
</evidence>
<sequence length="494" mass="52538">MAEQRVGLCQQTFVADDKFGDVIACLEARGWARVICGGDLAWRNLKQTDFESADADRYVNHLRHAQRLSHKATLAAALADASAEFYPRCYDLRLPAHARRFLGDAARVAAAAALRAGGAGPGDAGLGRTLVDACAGRKFDEIAARLAAGDTAATLAARTGGGDAVAAAAALRAFDARPQAAVVDGAAGVWVLKPAGGSCGEGVVCSTSVQELLAAAMARRWRVVVQKYIERPLTPLARKFDVRQWVLLSAVRPKLVLWGFSEAYARFAQQRFALSDASLRDKFAHLCNYSIQKDAPAADDAIAENMWSQAQLAAHIDRIYGAGSFEARVRAGIRAIAVAVAETAARLDVEKVGHGFEWLGLDIIVGEDLSCYLLEANVSPDVSHSTAVTAALVPAATEDALALLLDEGHAADTDAPVAARRRSTLYGDPPPTPADGPAAAPRWELWLRASAPAPAEQPPARLTDGRADAWWRAELARLERFAPPPPDASSDEEL</sequence>
<keyword evidence="5" id="KW-0067">ATP-binding</keyword>
<evidence type="ECO:0000256" key="3">
    <source>
        <dbReference type="ARBA" id="ARBA00022598"/>
    </source>
</evidence>
<dbReference type="Pfam" id="PF03133">
    <property type="entry name" value="TTL"/>
    <property type="match status" value="1"/>
</dbReference>
<dbReference type="SUPFAM" id="SSF56059">
    <property type="entry name" value="Glutathione synthetase ATP-binding domain-like"/>
    <property type="match status" value="1"/>
</dbReference>
<keyword evidence="3" id="KW-0436">Ligase</keyword>
<dbReference type="Gene3D" id="3.30.470.20">
    <property type="entry name" value="ATP-grasp fold, B domain"/>
    <property type="match status" value="1"/>
</dbReference>
<reference evidence="6" key="1">
    <citation type="submission" date="2021-11" db="EMBL/GenBank/DDBJ databases">
        <authorList>
            <consortium name="Genoscope - CEA"/>
            <person name="William W."/>
        </authorList>
    </citation>
    <scope>NUCLEOTIDE SEQUENCE</scope>
</reference>
<dbReference type="GO" id="GO:0070736">
    <property type="term" value="F:protein-glycine ligase activity, initiating"/>
    <property type="evidence" value="ECO:0007669"/>
    <property type="project" value="TreeGrafter"/>
</dbReference>
<evidence type="ECO:0000313" key="6">
    <source>
        <dbReference type="EMBL" id="CAH0376342.1"/>
    </source>
</evidence>
<gene>
    <name evidence="6" type="ORF">PECAL_5P09160</name>
</gene>
<comment type="caution">
    <text evidence="6">The sequence shown here is derived from an EMBL/GenBank/DDBJ whole genome shotgun (WGS) entry which is preliminary data.</text>
</comment>
<keyword evidence="2" id="KW-0963">Cytoplasm</keyword>
<dbReference type="OrthoDB" id="202825at2759"/>
<comment type="subcellular location">
    <subcellularLocation>
        <location evidence="1">Cytoplasm</location>
    </subcellularLocation>
</comment>
<dbReference type="Proteomes" id="UP000789595">
    <property type="component" value="Unassembled WGS sequence"/>
</dbReference>
<dbReference type="EMBL" id="CAKKNE010000005">
    <property type="protein sequence ID" value="CAH0376342.1"/>
    <property type="molecule type" value="Genomic_DNA"/>
</dbReference>
<dbReference type="GO" id="GO:0005737">
    <property type="term" value="C:cytoplasm"/>
    <property type="evidence" value="ECO:0007669"/>
    <property type="project" value="UniProtKB-SubCell"/>
</dbReference>
<dbReference type="GO" id="GO:0015630">
    <property type="term" value="C:microtubule cytoskeleton"/>
    <property type="evidence" value="ECO:0007669"/>
    <property type="project" value="TreeGrafter"/>
</dbReference>
<protein>
    <recommendedName>
        <fullName evidence="8">Tubulin--tyrosine ligase-like protein 9</fullName>
    </recommendedName>
</protein>
<evidence type="ECO:0000256" key="4">
    <source>
        <dbReference type="ARBA" id="ARBA00022741"/>
    </source>
</evidence>
<proteinExistence type="predicted"/>
<dbReference type="PANTHER" id="PTHR45870">
    <property type="entry name" value="TUBULIN MONOGLYCYLASE TTLL3"/>
    <property type="match status" value="1"/>
</dbReference>
<evidence type="ECO:0008006" key="8">
    <source>
        <dbReference type="Google" id="ProtNLM"/>
    </source>
</evidence>